<protein>
    <submittedName>
        <fullName evidence="2">Uncharacterized protein</fullName>
    </submittedName>
</protein>
<dbReference type="EMBL" id="JAIQ01000158">
    <property type="protein sequence ID" value="KLD97110.1"/>
    <property type="molecule type" value="Genomic_DNA"/>
</dbReference>
<dbReference type="RefSeq" id="WP_046997294.1">
    <property type="nucleotide sequence ID" value="NZ_JAIQ01000158.1"/>
</dbReference>
<organism evidence="2 3">
    <name type="scientific">Aliarcobacter butzleri L348</name>
    <dbReference type="NCBI Taxonomy" id="1447256"/>
    <lineage>
        <taxon>Bacteria</taxon>
        <taxon>Pseudomonadati</taxon>
        <taxon>Campylobacterota</taxon>
        <taxon>Epsilonproteobacteria</taxon>
        <taxon>Campylobacterales</taxon>
        <taxon>Arcobacteraceae</taxon>
        <taxon>Aliarcobacter</taxon>
    </lineage>
</organism>
<name>A0A0G9JSD2_9BACT</name>
<keyword evidence="1" id="KW-0472">Membrane</keyword>
<evidence type="ECO:0000313" key="2">
    <source>
        <dbReference type="EMBL" id="KLD97110.1"/>
    </source>
</evidence>
<comment type="caution">
    <text evidence="2">The sequence shown here is derived from an EMBL/GenBank/DDBJ whole genome shotgun (WGS) entry which is preliminary data.</text>
</comment>
<gene>
    <name evidence="2" type="ORF">AA20_11305</name>
</gene>
<reference evidence="2 3" key="1">
    <citation type="submission" date="2014-01" db="EMBL/GenBank/DDBJ databases">
        <title>Development of a Comparative Genomic Fingerprinting Assay for High Resolution Genotyping of Arcobacter butzleri.</title>
        <authorList>
            <person name="Webb A.L."/>
            <person name="Inglis G.D."/>
            <person name="Kruczkiewicz P."/>
            <person name="Selinger L.B."/>
            <person name="Taboada E.N."/>
        </authorList>
    </citation>
    <scope>NUCLEOTIDE SEQUENCE [LARGE SCALE GENOMIC DNA]</scope>
    <source>
        <strain evidence="2 3">L348</strain>
    </source>
</reference>
<dbReference type="Proteomes" id="UP000035514">
    <property type="component" value="Unassembled WGS sequence"/>
</dbReference>
<feature type="transmembrane region" description="Helical" evidence="1">
    <location>
        <begin position="20"/>
        <end position="43"/>
    </location>
</feature>
<sequence>MFDKDINNSIRKGIKIGKWFIGTTIIINIAIWTIIGFFTYKYIYIDHIASKYSGPEHEEEVIVEKFKAVHSFEKGLKKLLPNILITDSSIGNIEDTDQIVKNFNDIRYSKLQKDEFGRPILKVCGNIPDEIVDEVVNNLEIIRISKEFINSKNSFLNKVTQTRFLSLNCDTALIQITGEMDNGTFKTLERITISLGDKLNDLSLNLQRIKNQYARFDRWTELSNNEELFYHYKTGNYIYVNKKLRIITIYTKKYIEDIFNVLVKEIGNGDSLQVINLSWALDTKDKNWVNKEKIRNFYEVILENNGLILAPEYRIKEYENELIKLLDLENFSFSKTPIQTKIKDAFNTINSKLPNEKKFEWNFFSKYCNDMYIFKHLYINNSTFAHRKS</sequence>
<dbReference type="AlphaFoldDB" id="A0A0G9JSD2"/>
<keyword evidence="1" id="KW-0812">Transmembrane</keyword>
<evidence type="ECO:0000313" key="3">
    <source>
        <dbReference type="Proteomes" id="UP000035514"/>
    </source>
</evidence>
<proteinExistence type="predicted"/>
<dbReference type="PATRIC" id="fig|1447256.3.peg.2214"/>
<keyword evidence="1" id="KW-1133">Transmembrane helix</keyword>
<accession>A0A0G9JSD2</accession>
<evidence type="ECO:0000256" key="1">
    <source>
        <dbReference type="SAM" id="Phobius"/>
    </source>
</evidence>